<dbReference type="GO" id="GO:0003735">
    <property type="term" value="F:structural constituent of ribosome"/>
    <property type="evidence" value="ECO:0007669"/>
    <property type="project" value="TreeGrafter"/>
</dbReference>
<organism evidence="9 11">
    <name type="scientific">Thermoproteota archaeon</name>
    <dbReference type="NCBI Taxonomy" id="2056631"/>
    <lineage>
        <taxon>Archaea</taxon>
        <taxon>Thermoproteota</taxon>
    </lineage>
</organism>
<evidence type="ECO:0000313" key="8">
    <source>
        <dbReference type="EMBL" id="RZN56282.1"/>
    </source>
</evidence>
<reference evidence="8 10" key="2">
    <citation type="journal article" date="2019" name="Nat. Microbiol.">
        <title>Wide diversity of methane and short-chain alkane metabolisms in uncultured archaea.</title>
        <authorList>
            <person name="Borrel G."/>
            <person name="Adam P.S."/>
            <person name="McKay L.J."/>
            <person name="Chen L.X."/>
            <person name="Sierra-Garcia I.N."/>
            <person name="Sieber C.M."/>
            <person name="Letourneur Q."/>
            <person name="Ghozlane A."/>
            <person name="Andersen G.L."/>
            <person name="Li W.J."/>
            <person name="Hallam S.J."/>
            <person name="Muyzer G."/>
            <person name="de Oliveira V.M."/>
            <person name="Inskeep W.P."/>
            <person name="Banfield J.F."/>
            <person name="Gribaldo S."/>
        </authorList>
    </citation>
    <scope>NUCLEOTIDE SEQUENCE [LARGE SCALE GENOMIC DNA]</scope>
    <source>
        <strain evidence="8">Verst-YHS</strain>
    </source>
</reference>
<evidence type="ECO:0000313" key="11">
    <source>
        <dbReference type="Proteomes" id="UP000317265"/>
    </source>
</evidence>
<evidence type="ECO:0000259" key="7">
    <source>
        <dbReference type="Pfam" id="PF17777"/>
    </source>
</evidence>
<comment type="caution">
    <text evidence="9">The sequence shown here is derived from an EMBL/GenBank/DDBJ whole genome shotgun (WGS) entry which is preliminary data.</text>
</comment>
<sequence>MMRASLEKKKKIVDKLVSLFQKYPTFLIADLYKLKAKHIQSIRKNYRGKIEIIVAKNTLVRKALERLPQFSKHIDEISKYLKGQNLLIFSNLDPFSLFLMFEKNKIPSAASPNDIATDDIIVPAGNTGLQPGPILSKFGALKIPTKIQDGSIWITKDVVVAKKGEVISTDLADILNKLGLKPIMVGIKIKMAYDGDVIPGDVLAIDIEQYKKEIITAVQYAINLSVNVVFPVKESLPIILSKAYINAKTIATKIIAPIPEVIKEVLPLAVIQSKKLSDELSKKHPEIFS</sequence>
<dbReference type="GO" id="GO:0002181">
    <property type="term" value="P:cytoplasmic translation"/>
    <property type="evidence" value="ECO:0007669"/>
    <property type="project" value="TreeGrafter"/>
</dbReference>
<dbReference type="Pfam" id="PF17777">
    <property type="entry name" value="RL10P_insert"/>
    <property type="match status" value="1"/>
</dbReference>
<dbReference type="Gene3D" id="3.90.105.20">
    <property type="match status" value="1"/>
</dbReference>
<dbReference type="Proteomes" id="UP000317265">
    <property type="component" value="Unassembled WGS sequence"/>
</dbReference>
<evidence type="ECO:0000256" key="6">
    <source>
        <dbReference type="HAMAP-Rule" id="MF_00280"/>
    </source>
</evidence>
<dbReference type="InterPro" id="IPR050323">
    <property type="entry name" value="Ribosomal_protein_uL10"/>
</dbReference>
<dbReference type="InterPro" id="IPR043141">
    <property type="entry name" value="Ribosomal_uL10-like_sf"/>
</dbReference>
<dbReference type="PANTHER" id="PTHR45699">
    <property type="entry name" value="60S ACIDIC RIBOSOMAL PROTEIN P0"/>
    <property type="match status" value="1"/>
</dbReference>
<evidence type="ECO:0000256" key="2">
    <source>
        <dbReference type="ARBA" id="ARBA00022730"/>
    </source>
</evidence>
<dbReference type="CDD" id="cd05795">
    <property type="entry name" value="Ribosomal_P0_L10e"/>
    <property type="match status" value="1"/>
</dbReference>
<gene>
    <name evidence="9" type="primary">rplJ</name>
    <name evidence="6" type="synonym">rpl10</name>
    <name evidence="6" type="synonym">rplP0</name>
    <name evidence="9" type="ORF">DSO09_01120</name>
    <name evidence="8" type="ORF">EF809_03240</name>
</gene>
<dbReference type="GO" id="GO:0000027">
    <property type="term" value="P:ribosomal large subunit assembly"/>
    <property type="evidence" value="ECO:0007669"/>
    <property type="project" value="TreeGrafter"/>
</dbReference>
<comment type="subunit">
    <text evidence="6">Part of the 50S ribosomal subunit. Forms part of the ribosomal stalk which helps the ribosome interact with GTP-bound translation factors. Forms a heptameric L10(L12)2(L12)2(L12)2 complex, where L10 forms an elongated spine to which the L12 dimers bind in a sequential fashion.</text>
</comment>
<name>A0A523BGX2_9CREN</name>
<keyword evidence="5 6" id="KW-0687">Ribonucleoprotein</keyword>
<reference evidence="9 11" key="1">
    <citation type="journal article" date="2019" name="Nat. Microbiol.">
        <title>Expanding anaerobic alkane metabolism in the domain of Archaea.</title>
        <authorList>
            <person name="Wang Y."/>
            <person name="Wegener G."/>
            <person name="Hou J."/>
            <person name="Wang F."/>
            <person name="Xiao X."/>
        </authorList>
    </citation>
    <scope>NUCLEOTIDE SEQUENCE [LARGE SCALE GENOMIC DNA]</scope>
    <source>
        <strain evidence="9">WYZ-LMO11</strain>
    </source>
</reference>
<dbReference type="InterPro" id="IPR001790">
    <property type="entry name" value="Ribosomal_uL10"/>
</dbReference>
<evidence type="ECO:0000256" key="4">
    <source>
        <dbReference type="ARBA" id="ARBA00022980"/>
    </source>
</evidence>
<evidence type="ECO:0000313" key="10">
    <source>
        <dbReference type="Proteomes" id="UP000316080"/>
    </source>
</evidence>
<evidence type="ECO:0000256" key="3">
    <source>
        <dbReference type="ARBA" id="ARBA00022884"/>
    </source>
</evidence>
<keyword evidence="4 6" id="KW-0689">Ribosomal protein</keyword>
<dbReference type="InterPro" id="IPR022909">
    <property type="entry name" value="Ribosomal_uL10_arc"/>
</dbReference>
<comment type="function">
    <text evidence="6">Forms part of the ribosomal stalk, playing a central role in the interaction of the ribosome with GTP-bound translation factors.</text>
</comment>
<dbReference type="GO" id="GO:0022625">
    <property type="term" value="C:cytosolic large ribosomal subunit"/>
    <property type="evidence" value="ECO:0007669"/>
    <property type="project" value="TreeGrafter"/>
</dbReference>
<comment type="similarity">
    <text evidence="1 6">Belongs to the universal ribosomal protein uL10 family.</text>
</comment>
<keyword evidence="2 6" id="KW-0699">rRNA-binding</keyword>
<evidence type="ECO:0000313" key="9">
    <source>
        <dbReference type="EMBL" id="TDA40184.1"/>
    </source>
</evidence>
<dbReference type="HAMAP" id="MF_00280">
    <property type="entry name" value="Ribosomal_uL10_arch"/>
    <property type="match status" value="1"/>
</dbReference>
<proteinExistence type="inferred from homology"/>
<dbReference type="Gene3D" id="3.30.70.1730">
    <property type="match status" value="1"/>
</dbReference>
<feature type="domain" description="Large ribosomal subunit protein uL10-like insertion" evidence="7">
    <location>
        <begin position="114"/>
        <end position="179"/>
    </location>
</feature>
<dbReference type="EMBL" id="RXIH01000026">
    <property type="protein sequence ID" value="RZN56282.1"/>
    <property type="molecule type" value="Genomic_DNA"/>
</dbReference>
<dbReference type="PANTHER" id="PTHR45699:SF3">
    <property type="entry name" value="LARGE RIBOSOMAL SUBUNIT PROTEIN UL10"/>
    <property type="match status" value="1"/>
</dbReference>
<protein>
    <recommendedName>
        <fullName evidence="6">Large ribosomal subunit protein uL10</fullName>
    </recommendedName>
    <alternativeName>
        <fullName evidence="6">Acidic ribosomal protein P0 homolog</fullName>
    </alternativeName>
</protein>
<dbReference type="Pfam" id="PF00466">
    <property type="entry name" value="Ribosomal_L10"/>
    <property type="match status" value="1"/>
</dbReference>
<keyword evidence="3 6" id="KW-0694">RNA-binding</keyword>
<dbReference type="SUPFAM" id="SSF160369">
    <property type="entry name" value="Ribosomal protein L10-like"/>
    <property type="match status" value="1"/>
</dbReference>
<dbReference type="FunFam" id="3.90.105.20:FF:000001">
    <property type="entry name" value="60S acidic ribosomal protein P0"/>
    <property type="match status" value="1"/>
</dbReference>
<dbReference type="InterPro" id="IPR043164">
    <property type="entry name" value="Ribosomal_uL10-like_insert_sf"/>
</dbReference>
<dbReference type="Proteomes" id="UP000316080">
    <property type="component" value="Unassembled WGS sequence"/>
</dbReference>
<evidence type="ECO:0000256" key="5">
    <source>
        <dbReference type="ARBA" id="ARBA00023274"/>
    </source>
</evidence>
<dbReference type="Gene3D" id="6.10.140.760">
    <property type="match status" value="1"/>
</dbReference>
<dbReference type="InterPro" id="IPR040637">
    <property type="entry name" value="Ribosomal_uL10-like_insert"/>
</dbReference>
<accession>A0A523BGX2</accession>
<evidence type="ECO:0000256" key="1">
    <source>
        <dbReference type="ARBA" id="ARBA00008889"/>
    </source>
</evidence>
<dbReference type="AlphaFoldDB" id="A0A523BGX2"/>
<dbReference type="EMBL" id="QNVI01000014">
    <property type="protein sequence ID" value="TDA40184.1"/>
    <property type="molecule type" value="Genomic_DNA"/>
</dbReference>
<dbReference type="GO" id="GO:0070180">
    <property type="term" value="F:large ribosomal subunit rRNA binding"/>
    <property type="evidence" value="ECO:0007669"/>
    <property type="project" value="UniProtKB-UniRule"/>
</dbReference>